<feature type="domain" description="DUF5126" evidence="3">
    <location>
        <begin position="127"/>
        <end position="226"/>
    </location>
</feature>
<evidence type="ECO:0000259" key="3">
    <source>
        <dbReference type="Pfam" id="PF17166"/>
    </source>
</evidence>
<name>A0ABW9JAQ7_9SPHI</name>
<gene>
    <name evidence="4" type="ORF">E6A44_016915</name>
</gene>
<keyword evidence="5" id="KW-1185">Reference proteome</keyword>
<dbReference type="InterPro" id="IPR033431">
    <property type="entry name" value="DUF5126"/>
</dbReference>
<dbReference type="InterPro" id="IPR032527">
    <property type="entry name" value="DUF4959"/>
</dbReference>
<dbReference type="Pfam" id="PF16323">
    <property type="entry name" value="DUF4959"/>
    <property type="match status" value="1"/>
</dbReference>
<dbReference type="SUPFAM" id="SSF49785">
    <property type="entry name" value="Galactose-binding domain-like"/>
    <property type="match status" value="1"/>
</dbReference>
<accession>A0ABW9JAQ7</accession>
<dbReference type="Gene3D" id="2.60.120.260">
    <property type="entry name" value="Galactose-binding domain-like"/>
    <property type="match status" value="1"/>
</dbReference>
<dbReference type="Proteomes" id="UP001517247">
    <property type="component" value="Unassembled WGS sequence"/>
</dbReference>
<dbReference type="RefSeq" id="WP_138724342.1">
    <property type="nucleotide sequence ID" value="NZ_SSHJ02000008.1"/>
</dbReference>
<evidence type="ECO:0000313" key="4">
    <source>
        <dbReference type="EMBL" id="MFN0257275.1"/>
    </source>
</evidence>
<dbReference type="InterPro" id="IPR032164">
    <property type="entry name" value="DUF5000"/>
</dbReference>
<comment type="caution">
    <text evidence="4">The sequence shown here is derived from an EMBL/GenBank/DDBJ whole genome shotgun (WGS) entry which is preliminary data.</text>
</comment>
<dbReference type="Pfam" id="PF17166">
    <property type="entry name" value="DUF5126"/>
    <property type="match status" value="1"/>
</dbReference>
<reference evidence="4 5" key="1">
    <citation type="submission" date="2024-12" db="EMBL/GenBank/DDBJ databases">
        <authorList>
            <person name="Hu S."/>
        </authorList>
    </citation>
    <scope>NUCLEOTIDE SEQUENCE [LARGE SCALE GENOMIC DNA]</scope>
    <source>
        <strain evidence="4 5">THG-T11</strain>
    </source>
</reference>
<protein>
    <submittedName>
        <fullName evidence="4">DUF5000 domain-containing lipoprotein</fullName>
    </submittedName>
</protein>
<sequence length="408" mass="44881">MKNINQWLLIILIPCAFLFACEKMENYNEPASTDMTKPEVVSNVKVENFNGGANITYTLPNSKNILYVMAQYKINGVTTRETKSSYYSDTIMVDGFAKKQAYDVTLYTVSRANVKSDPLIVKVNPDTPPYLLVKPTIDAQPDFGGIKITGSNPRKANLGIILLGFEGNVSDVIDQNFSKLETIDYSVRGYQPVEKRIGYYVMDNFGNISDTTYKTITPLFESLLDRNKFSVYRLPSDGVIAYGWDLPYLWDGKTDGSSNGWHTAPGGAMPAIATFGLGVSAKLSRFVLWERPDGSEKFAYGHGNPKVFSLWGSNATAPRDASLPMSAPEGTVIGDWINLGNYNYPPPPSGALPIAHTAADNEFVKAGVSFNVPLVSPKVRFVRLSVATTWSNGTFAHAMEMAFYGDAR</sequence>
<feature type="domain" description="DUF4959" evidence="1">
    <location>
        <begin position="20"/>
        <end position="125"/>
    </location>
</feature>
<evidence type="ECO:0000259" key="1">
    <source>
        <dbReference type="Pfam" id="PF16323"/>
    </source>
</evidence>
<dbReference type="InterPro" id="IPR008979">
    <property type="entry name" value="Galactose-bd-like_sf"/>
</dbReference>
<organism evidence="4 5">
    <name type="scientific">Pedobacter ureilyticus</name>
    <dbReference type="NCBI Taxonomy" id="1393051"/>
    <lineage>
        <taxon>Bacteria</taxon>
        <taxon>Pseudomonadati</taxon>
        <taxon>Bacteroidota</taxon>
        <taxon>Sphingobacteriia</taxon>
        <taxon>Sphingobacteriales</taxon>
        <taxon>Sphingobacteriaceae</taxon>
        <taxon>Pedobacter</taxon>
    </lineage>
</organism>
<dbReference type="PROSITE" id="PS51257">
    <property type="entry name" value="PROKAR_LIPOPROTEIN"/>
    <property type="match status" value="1"/>
</dbReference>
<dbReference type="Pfam" id="PF16391">
    <property type="entry name" value="DUF5000"/>
    <property type="match status" value="1"/>
</dbReference>
<evidence type="ECO:0000313" key="5">
    <source>
        <dbReference type="Proteomes" id="UP001517247"/>
    </source>
</evidence>
<proteinExistence type="predicted"/>
<evidence type="ECO:0000259" key="2">
    <source>
        <dbReference type="Pfam" id="PF16391"/>
    </source>
</evidence>
<feature type="domain" description="DUF5000" evidence="2">
    <location>
        <begin position="250"/>
        <end position="405"/>
    </location>
</feature>
<dbReference type="EMBL" id="SSHJ02000008">
    <property type="protein sequence ID" value="MFN0257275.1"/>
    <property type="molecule type" value="Genomic_DNA"/>
</dbReference>
<keyword evidence="4" id="KW-0449">Lipoprotein</keyword>